<feature type="region of interest" description="Disordered" evidence="1">
    <location>
        <begin position="391"/>
        <end position="420"/>
    </location>
</feature>
<dbReference type="EMBL" id="JAPDFW010000091">
    <property type="protein sequence ID" value="KAJ5071152.1"/>
    <property type="molecule type" value="Genomic_DNA"/>
</dbReference>
<dbReference type="AlphaFoldDB" id="A0A9Q0LE29"/>
<keyword evidence="2" id="KW-0812">Transmembrane</keyword>
<evidence type="ECO:0000256" key="1">
    <source>
        <dbReference type="SAM" id="MobiDB-lite"/>
    </source>
</evidence>
<reference evidence="3" key="1">
    <citation type="submission" date="2022-10" db="EMBL/GenBank/DDBJ databases">
        <title>Novel sulphate-reducing endosymbionts in the free-living metamonad Anaeramoeba.</title>
        <authorList>
            <person name="Jerlstrom-Hultqvist J."/>
            <person name="Cepicka I."/>
            <person name="Gallot-Lavallee L."/>
            <person name="Salas-Leiva D."/>
            <person name="Curtis B.A."/>
            <person name="Zahonova K."/>
            <person name="Pipaliya S."/>
            <person name="Dacks J."/>
            <person name="Roger A.J."/>
        </authorList>
    </citation>
    <scope>NUCLEOTIDE SEQUENCE</scope>
    <source>
        <strain evidence="3">BMAN</strain>
    </source>
</reference>
<accession>A0A9Q0LE29</accession>
<keyword evidence="2" id="KW-0472">Membrane</keyword>
<feature type="compositionally biased region" description="Basic and acidic residues" evidence="1">
    <location>
        <begin position="411"/>
        <end position="420"/>
    </location>
</feature>
<dbReference type="InterPro" id="IPR026612">
    <property type="entry name" value="STRA6-like"/>
</dbReference>
<comment type="caution">
    <text evidence="3">The sequence shown here is derived from an EMBL/GenBank/DDBJ whole genome shotgun (WGS) entry which is preliminary data.</text>
</comment>
<feature type="transmembrane region" description="Helical" evidence="2">
    <location>
        <begin position="6"/>
        <end position="24"/>
    </location>
</feature>
<dbReference type="GO" id="GO:0038023">
    <property type="term" value="F:signaling receptor activity"/>
    <property type="evidence" value="ECO:0007669"/>
    <property type="project" value="InterPro"/>
</dbReference>
<keyword evidence="2" id="KW-1133">Transmembrane helix</keyword>
<sequence>MIASFWLWIVLVILLILLVTKLIRNACLSVQLYRQEIISNVQKSNCYEDKPNMNDYFYTMSVSLIEILRELNSSCSTNPNPFPSSFSRFVYSFSRTKTNQIINSISIISGISALIAFIILLLLWRSIFNLYKKRIMILRQGKKPFPEFNTANPVKVTSYTNLQVWLGLISFLLAWIFVFIILFIIPAIYWFVSKEFLYMLLRYLLYFIIIVIVYQIIFGILIQKIMMKYFTDKKKIIDRTAFSIYDFLKFFMTIFSGATSSIKKLFGIGGGSILSIFRLDDKTKFDESYAAMMLIDHEINNPILRIFSNYLIQFVSSRKIIFQKRISKENNENLEDTEQEQELNVIKYHPITHEPIQKEKIRKIFLLLLTLSSNKNLKELRKKAIKIEKRKQKFQKEKEEKMQRMVQKNLKQKEESKKEK</sequence>
<evidence type="ECO:0000313" key="4">
    <source>
        <dbReference type="Proteomes" id="UP001149090"/>
    </source>
</evidence>
<protein>
    <recommendedName>
        <fullName evidence="5">Transmembrane protein</fullName>
    </recommendedName>
</protein>
<keyword evidence="4" id="KW-1185">Reference proteome</keyword>
<evidence type="ECO:0000256" key="2">
    <source>
        <dbReference type="SAM" id="Phobius"/>
    </source>
</evidence>
<feature type="transmembrane region" description="Helical" evidence="2">
    <location>
        <begin position="203"/>
        <end position="222"/>
    </location>
</feature>
<evidence type="ECO:0000313" key="3">
    <source>
        <dbReference type="EMBL" id="KAJ5071152.1"/>
    </source>
</evidence>
<dbReference type="Pfam" id="PF14752">
    <property type="entry name" value="RBP_receptor"/>
    <property type="match status" value="1"/>
</dbReference>
<feature type="transmembrane region" description="Helical" evidence="2">
    <location>
        <begin position="101"/>
        <end position="124"/>
    </location>
</feature>
<gene>
    <name evidence="3" type="ORF">M0811_10636</name>
</gene>
<feature type="transmembrane region" description="Helical" evidence="2">
    <location>
        <begin position="164"/>
        <end position="191"/>
    </location>
</feature>
<dbReference type="Proteomes" id="UP001149090">
    <property type="component" value="Unassembled WGS sequence"/>
</dbReference>
<evidence type="ECO:0008006" key="5">
    <source>
        <dbReference type="Google" id="ProtNLM"/>
    </source>
</evidence>
<proteinExistence type="predicted"/>
<feature type="compositionally biased region" description="Basic and acidic residues" evidence="1">
    <location>
        <begin position="394"/>
        <end position="403"/>
    </location>
</feature>
<organism evidence="3 4">
    <name type="scientific">Anaeramoeba ignava</name>
    <name type="common">Anaerobic marine amoeba</name>
    <dbReference type="NCBI Taxonomy" id="1746090"/>
    <lineage>
        <taxon>Eukaryota</taxon>
        <taxon>Metamonada</taxon>
        <taxon>Anaeramoebidae</taxon>
        <taxon>Anaeramoeba</taxon>
    </lineage>
</organism>
<name>A0A9Q0LE29_ANAIG</name>